<comment type="caution">
    <text evidence="7">The sequence shown here is derived from an EMBL/GenBank/DDBJ whole genome shotgun (WGS) entry which is preliminary data.</text>
</comment>
<dbReference type="PRINTS" id="PR00455">
    <property type="entry name" value="HTHTETR"/>
</dbReference>
<gene>
    <name evidence="7" type="ORF">N865_17670</name>
</gene>
<dbReference type="GO" id="GO:0003677">
    <property type="term" value="F:DNA binding"/>
    <property type="evidence" value="ECO:0007669"/>
    <property type="project" value="UniProtKB-UniRule"/>
</dbReference>
<dbReference type="Proteomes" id="UP000019489">
    <property type="component" value="Unassembled WGS sequence"/>
</dbReference>
<dbReference type="Gene3D" id="1.10.10.60">
    <property type="entry name" value="Homeodomain-like"/>
    <property type="match status" value="1"/>
</dbReference>
<evidence type="ECO:0000256" key="4">
    <source>
        <dbReference type="PROSITE-ProRule" id="PRU00335"/>
    </source>
</evidence>
<evidence type="ECO:0000313" key="7">
    <source>
        <dbReference type="EMBL" id="EWT00171.1"/>
    </source>
</evidence>
<dbReference type="Gene3D" id="1.10.357.10">
    <property type="entry name" value="Tetracycline Repressor, domain 2"/>
    <property type="match status" value="1"/>
</dbReference>
<keyword evidence="8" id="KW-1185">Reference proteome</keyword>
<dbReference type="OrthoDB" id="326421at2"/>
<dbReference type="InterPro" id="IPR001647">
    <property type="entry name" value="HTH_TetR"/>
</dbReference>
<dbReference type="Pfam" id="PF16925">
    <property type="entry name" value="TetR_C_13"/>
    <property type="match status" value="1"/>
</dbReference>
<keyword evidence="3" id="KW-0804">Transcription</keyword>
<dbReference type="EMBL" id="AWSA01000052">
    <property type="protein sequence ID" value="EWT00171.1"/>
    <property type="molecule type" value="Genomic_DNA"/>
</dbReference>
<evidence type="ECO:0000256" key="2">
    <source>
        <dbReference type="ARBA" id="ARBA00023125"/>
    </source>
</evidence>
<dbReference type="AlphaFoldDB" id="W9G235"/>
<feature type="DNA-binding region" description="H-T-H motif" evidence="4">
    <location>
        <begin position="43"/>
        <end position="62"/>
    </location>
</feature>
<protein>
    <submittedName>
        <fullName evidence="7">TetR family transcriptional regulator</fullName>
    </submittedName>
</protein>
<dbReference type="InterPro" id="IPR009057">
    <property type="entry name" value="Homeodomain-like_sf"/>
</dbReference>
<accession>W9G235</accession>
<name>W9G235_9MICO</name>
<dbReference type="RefSeq" id="WP_084328355.1">
    <property type="nucleotide sequence ID" value="NZ_AWSA01000052.1"/>
</dbReference>
<dbReference type="PROSITE" id="PS50977">
    <property type="entry name" value="HTH_TETR_2"/>
    <property type="match status" value="1"/>
</dbReference>
<dbReference type="STRING" id="1386089.N865_17670"/>
<reference evidence="7 8" key="1">
    <citation type="submission" date="2013-08" db="EMBL/GenBank/DDBJ databases">
        <title>Intrasporangium oryzae NRRL B-24470.</title>
        <authorList>
            <person name="Liu H."/>
            <person name="Wang G."/>
        </authorList>
    </citation>
    <scope>NUCLEOTIDE SEQUENCE [LARGE SCALE GENOMIC DNA]</scope>
    <source>
        <strain evidence="7 8">NRRL B-24470</strain>
    </source>
</reference>
<evidence type="ECO:0000256" key="3">
    <source>
        <dbReference type="ARBA" id="ARBA00023163"/>
    </source>
</evidence>
<dbReference type="PANTHER" id="PTHR47506:SF6">
    <property type="entry name" value="HTH-TYPE TRANSCRIPTIONAL REPRESSOR NEMR"/>
    <property type="match status" value="1"/>
</dbReference>
<sequence length="225" mass="23929">METTTAESGRRQRQRRADGERTRAAILRAAASLATVHGLDGLSIGTLATAIGMSKSGLYAHFGSKEELQLATVAEAEKILFEEVVEPALAAPAGVAQLAAACDAFCSYVGRRVFPGGCFFAATSLELGARPGPVKDRLAAIQSDFTSLLQSFAVTAIEQHELPEDEDPARLAFELHALLLGADLKFVLNDDPGVLDLAYEAALRRLGLPLRPRSASREPKTGRDA</sequence>
<dbReference type="PATRIC" id="fig|1386089.3.peg.3591"/>
<keyword evidence="1" id="KW-0805">Transcription regulation</keyword>
<dbReference type="PANTHER" id="PTHR47506">
    <property type="entry name" value="TRANSCRIPTIONAL REGULATORY PROTEIN"/>
    <property type="match status" value="1"/>
</dbReference>
<keyword evidence="2 4" id="KW-0238">DNA-binding</keyword>
<feature type="domain" description="HTH tetR-type" evidence="6">
    <location>
        <begin position="20"/>
        <end position="80"/>
    </location>
</feature>
<evidence type="ECO:0000259" key="6">
    <source>
        <dbReference type="PROSITE" id="PS50977"/>
    </source>
</evidence>
<feature type="region of interest" description="Disordered" evidence="5">
    <location>
        <begin position="1"/>
        <end position="20"/>
    </location>
</feature>
<dbReference type="Pfam" id="PF00440">
    <property type="entry name" value="TetR_N"/>
    <property type="match status" value="1"/>
</dbReference>
<dbReference type="eggNOG" id="COG1309">
    <property type="taxonomic scope" value="Bacteria"/>
</dbReference>
<organism evidence="7 8">
    <name type="scientific">Intrasporangium oryzae NRRL B-24470</name>
    <dbReference type="NCBI Taxonomy" id="1386089"/>
    <lineage>
        <taxon>Bacteria</taxon>
        <taxon>Bacillati</taxon>
        <taxon>Actinomycetota</taxon>
        <taxon>Actinomycetes</taxon>
        <taxon>Micrococcales</taxon>
        <taxon>Intrasporangiaceae</taxon>
        <taxon>Intrasporangium</taxon>
    </lineage>
</organism>
<dbReference type="SUPFAM" id="SSF46689">
    <property type="entry name" value="Homeodomain-like"/>
    <property type="match status" value="1"/>
</dbReference>
<evidence type="ECO:0000256" key="1">
    <source>
        <dbReference type="ARBA" id="ARBA00023015"/>
    </source>
</evidence>
<proteinExistence type="predicted"/>
<dbReference type="InterPro" id="IPR036271">
    <property type="entry name" value="Tet_transcr_reg_TetR-rel_C_sf"/>
</dbReference>
<evidence type="ECO:0000256" key="5">
    <source>
        <dbReference type="SAM" id="MobiDB-lite"/>
    </source>
</evidence>
<evidence type="ECO:0000313" key="8">
    <source>
        <dbReference type="Proteomes" id="UP000019489"/>
    </source>
</evidence>
<dbReference type="SUPFAM" id="SSF48498">
    <property type="entry name" value="Tetracyclin repressor-like, C-terminal domain"/>
    <property type="match status" value="1"/>
</dbReference>
<dbReference type="InterPro" id="IPR011075">
    <property type="entry name" value="TetR_C"/>
</dbReference>